<organism evidence="1 2">
    <name type="scientific">Crotalaria pallida</name>
    <name type="common">Smooth rattlebox</name>
    <name type="synonym">Crotalaria striata</name>
    <dbReference type="NCBI Taxonomy" id="3830"/>
    <lineage>
        <taxon>Eukaryota</taxon>
        <taxon>Viridiplantae</taxon>
        <taxon>Streptophyta</taxon>
        <taxon>Embryophyta</taxon>
        <taxon>Tracheophyta</taxon>
        <taxon>Spermatophyta</taxon>
        <taxon>Magnoliopsida</taxon>
        <taxon>eudicotyledons</taxon>
        <taxon>Gunneridae</taxon>
        <taxon>Pentapetalae</taxon>
        <taxon>rosids</taxon>
        <taxon>fabids</taxon>
        <taxon>Fabales</taxon>
        <taxon>Fabaceae</taxon>
        <taxon>Papilionoideae</taxon>
        <taxon>50 kb inversion clade</taxon>
        <taxon>genistoids sensu lato</taxon>
        <taxon>core genistoids</taxon>
        <taxon>Crotalarieae</taxon>
        <taxon>Crotalaria</taxon>
    </lineage>
</organism>
<gene>
    <name evidence="1" type="ORF">RIF29_24779</name>
</gene>
<comment type="caution">
    <text evidence="1">The sequence shown here is derived from an EMBL/GenBank/DDBJ whole genome shotgun (WGS) entry which is preliminary data.</text>
</comment>
<sequence>MKEGESCSSNSLVIGRAEKKNPMIEAIDPKDTRPILKRCRFRFNQIQCSFSFISPSSPSFSLVLVKLGFLC</sequence>
<name>A0AAN9HZ79_CROPI</name>
<accession>A0AAN9HZ79</accession>
<keyword evidence="2" id="KW-1185">Reference proteome</keyword>
<protein>
    <submittedName>
        <fullName evidence="1">Uncharacterized protein</fullName>
    </submittedName>
</protein>
<evidence type="ECO:0000313" key="1">
    <source>
        <dbReference type="EMBL" id="KAK7259179.1"/>
    </source>
</evidence>
<dbReference type="EMBL" id="JAYWIO010000005">
    <property type="protein sequence ID" value="KAK7259179.1"/>
    <property type="molecule type" value="Genomic_DNA"/>
</dbReference>
<dbReference type="AlphaFoldDB" id="A0AAN9HZ79"/>
<dbReference type="Proteomes" id="UP001372338">
    <property type="component" value="Unassembled WGS sequence"/>
</dbReference>
<reference evidence="1 2" key="1">
    <citation type="submission" date="2024-01" db="EMBL/GenBank/DDBJ databases">
        <title>The genomes of 5 underutilized Papilionoideae crops provide insights into root nodulation and disease resistanc.</title>
        <authorList>
            <person name="Yuan L."/>
        </authorList>
    </citation>
    <scope>NUCLEOTIDE SEQUENCE [LARGE SCALE GENOMIC DNA]</scope>
    <source>
        <strain evidence="1">ZHUSHIDOU_FW_LH</strain>
        <tissue evidence="1">Leaf</tissue>
    </source>
</reference>
<evidence type="ECO:0000313" key="2">
    <source>
        <dbReference type="Proteomes" id="UP001372338"/>
    </source>
</evidence>
<proteinExistence type="predicted"/>